<dbReference type="PANTHER" id="PTHR31839">
    <property type="entry name" value="DEHYDRATION-RESPONSIVE ELEMENT-BINDING PROTEIN 1D"/>
    <property type="match status" value="1"/>
</dbReference>
<dbReference type="Gramene" id="mRNA:HanXRQr2_Chr13g0580911">
    <property type="protein sequence ID" value="CDS:HanXRQr2_Chr13g0580911.1"/>
    <property type="gene ID" value="HanXRQr2_Chr13g0580911"/>
</dbReference>
<dbReference type="PANTHER" id="PTHR31839:SF42">
    <property type="entry name" value="DEHYDRATION-RESPONSIVE ELEMENT-BINDING PROTEIN 1F"/>
    <property type="match status" value="1"/>
</dbReference>
<dbReference type="InterPro" id="IPR045277">
    <property type="entry name" value="DRE1A-I"/>
</dbReference>
<evidence type="ECO:0000256" key="3">
    <source>
        <dbReference type="ARBA" id="ARBA00023015"/>
    </source>
</evidence>
<dbReference type="SMART" id="SM00380">
    <property type="entry name" value="AP2"/>
    <property type="match status" value="1"/>
</dbReference>
<dbReference type="GO" id="GO:0005634">
    <property type="term" value="C:nucleus"/>
    <property type="evidence" value="ECO:0007669"/>
    <property type="project" value="UniProtKB-SubCell"/>
</dbReference>
<dbReference type="PROSITE" id="PS51032">
    <property type="entry name" value="AP2_ERF"/>
    <property type="match status" value="1"/>
</dbReference>
<proteinExistence type="inferred from homology"/>
<dbReference type="SUPFAM" id="SSF54171">
    <property type="entry name" value="DNA-binding domain"/>
    <property type="match status" value="1"/>
</dbReference>
<dbReference type="GO" id="GO:0006952">
    <property type="term" value="P:defense response"/>
    <property type="evidence" value="ECO:0007669"/>
    <property type="project" value="UniProtKB-KW"/>
</dbReference>
<dbReference type="CDD" id="cd00018">
    <property type="entry name" value="AP2"/>
    <property type="match status" value="1"/>
</dbReference>
<dbReference type="FunFam" id="3.30.730.10:FF:000001">
    <property type="entry name" value="Ethylene-responsive transcription factor 2"/>
    <property type="match status" value="1"/>
</dbReference>
<dbReference type="Gene3D" id="3.30.730.10">
    <property type="entry name" value="AP2/ERF domain"/>
    <property type="match status" value="1"/>
</dbReference>
<dbReference type="InterPro" id="IPR016177">
    <property type="entry name" value="DNA-bd_dom_sf"/>
</dbReference>
<dbReference type="PRINTS" id="PR00367">
    <property type="entry name" value="ETHRSPELEMNT"/>
</dbReference>
<evidence type="ECO:0000259" key="10">
    <source>
        <dbReference type="PROSITE" id="PS51032"/>
    </source>
</evidence>
<gene>
    <name evidence="11" type="ORF">HanXRQr2_Chr13g0580911</name>
</gene>
<dbReference type="InterPro" id="IPR036955">
    <property type="entry name" value="AP2/ERF_dom_sf"/>
</dbReference>
<dbReference type="InterPro" id="IPR001471">
    <property type="entry name" value="AP2/ERF_dom"/>
</dbReference>
<keyword evidence="4" id="KW-0238">DNA-binding</keyword>
<dbReference type="GO" id="GO:0003677">
    <property type="term" value="F:DNA binding"/>
    <property type="evidence" value="ECO:0007669"/>
    <property type="project" value="UniProtKB-KW"/>
</dbReference>
<evidence type="ECO:0000313" key="11">
    <source>
        <dbReference type="EMBL" id="KAF5772751.1"/>
    </source>
</evidence>
<reference evidence="11" key="1">
    <citation type="journal article" date="2017" name="Nature">
        <title>The sunflower genome provides insights into oil metabolism, flowering and Asterid evolution.</title>
        <authorList>
            <person name="Badouin H."/>
            <person name="Gouzy J."/>
            <person name="Grassa C.J."/>
            <person name="Murat F."/>
            <person name="Staton S.E."/>
            <person name="Cottret L."/>
            <person name="Lelandais-Briere C."/>
            <person name="Owens G.L."/>
            <person name="Carrere S."/>
            <person name="Mayjonade B."/>
            <person name="Legrand L."/>
            <person name="Gill N."/>
            <person name="Kane N.C."/>
            <person name="Bowers J.E."/>
            <person name="Hubner S."/>
            <person name="Bellec A."/>
            <person name="Berard A."/>
            <person name="Berges H."/>
            <person name="Blanchet N."/>
            <person name="Boniface M.C."/>
            <person name="Brunel D."/>
            <person name="Catrice O."/>
            <person name="Chaidir N."/>
            <person name="Claudel C."/>
            <person name="Donnadieu C."/>
            <person name="Faraut T."/>
            <person name="Fievet G."/>
            <person name="Helmstetter N."/>
            <person name="King M."/>
            <person name="Knapp S.J."/>
            <person name="Lai Z."/>
            <person name="Le Paslier M.C."/>
            <person name="Lippi Y."/>
            <person name="Lorenzon L."/>
            <person name="Mandel J.R."/>
            <person name="Marage G."/>
            <person name="Marchand G."/>
            <person name="Marquand E."/>
            <person name="Bret-Mestries E."/>
            <person name="Morien E."/>
            <person name="Nambeesan S."/>
            <person name="Nguyen T."/>
            <person name="Pegot-Espagnet P."/>
            <person name="Pouilly N."/>
            <person name="Raftis F."/>
            <person name="Sallet E."/>
            <person name="Schiex T."/>
            <person name="Thomas J."/>
            <person name="Vandecasteele C."/>
            <person name="Vares D."/>
            <person name="Vear F."/>
            <person name="Vautrin S."/>
            <person name="Crespi M."/>
            <person name="Mangin B."/>
            <person name="Burke J.M."/>
            <person name="Salse J."/>
            <person name="Munos S."/>
            <person name="Vincourt P."/>
            <person name="Rieseberg L.H."/>
            <person name="Langlade N.B."/>
        </authorList>
    </citation>
    <scope>NUCLEOTIDE SEQUENCE</scope>
    <source>
        <tissue evidence="11">Leaves</tissue>
    </source>
</reference>
<keyword evidence="7" id="KW-0539">Nucleus</keyword>
<feature type="domain" description="AP2/ERF" evidence="10">
    <location>
        <begin position="51"/>
        <end position="108"/>
    </location>
</feature>
<dbReference type="GO" id="GO:0003700">
    <property type="term" value="F:DNA-binding transcription factor activity"/>
    <property type="evidence" value="ECO:0007669"/>
    <property type="project" value="InterPro"/>
</dbReference>
<evidence type="ECO:0000313" key="12">
    <source>
        <dbReference type="Proteomes" id="UP000215914"/>
    </source>
</evidence>
<evidence type="ECO:0000256" key="1">
    <source>
        <dbReference type="ARBA" id="ARBA00004123"/>
    </source>
</evidence>
<evidence type="ECO:0000256" key="9">
    <source>
        <dbReference type="SAM" id="MobiDB-lite"/>
    </source>
</evidence>
<dbReference type="AlphaFoldDB" id="A0A9K3HB31"/>
<feature type="compositionally biased region" description="Basic residues" evidence="9">
    <location>
        <begin position="34"/>
        <end position="46"/>
    </location>
</feature>
<dbReference type="Pfam" id="PF00847">
    <property type="entry name" value="AP2"/>
    <property type="match status" value="1"/>
</dbReference>
<protein>
    <submittedName>
        <fullName evidence="11">Transcription factor AP2-EREBP family</fullName>
    </submittedName>
</protein>
<keyword evidence="5" id="KW-0010">Activator</keyword>
<dbReference type="OrthoDB" id="676764at2759"/>
<accession>A0A9K3HB31</accession>
<evidence type="ECO:0000256" key="8">
    <source>
        <dbReference type="ARBA" id="ARBA00024343"/>
    </source>
</evidence>
<feature type="compositionally biased region" description="Low complexity" evidence="9">
    <location>
        <begin position="9"/>
        <end position="33"/>
    </location>
</feature>
<evidence type="ECO:0000256" key="7">
    <source>
        <dbReference type="ARBA" id="ARBA00023242"/>
    </source>
</evidence>
<keyword evidence="2" id="KW-0611">Plant defense</keyword>
<dbReference type="Proteomes" id="UP000215914">
    <property type="component" value="Unassembled WGS sequence"/>
</dbReference>
<sequence length="216" mass="23830">METFEYDGSSSSSSSSSSQSETTKQLLTSSSTSRSKRKSGRKKFKETRHPVYKGVRLRNGSKWVCEIREPNKKSRIWLGTFPTPEMAARAYDAAALALHGDDSPLNFTDSARLIRRAKSCSPNDIQEAALEAALAFGTNNYVDANASSSSVMESGDKNLAVDVAQTSFVDEEVLFNTPSFYNSMAEGLVITPPGMKKGFDWSDDCDSNMDLTLWRY</sequence>
<keyword evidence="6" id="KW-0804">Transcription</keyword>
<dbReference type="EMBL" id="MNCJ02000328">
    <property type="protein sequence ID" value="KAF5772751.1"/>
    <property type="molecule type" value="Genomic_DNA"/>
</dbReference>
<comment type="caution">
    <text evidence="11">The sequence shown here is derived from an EMBL/GenBank/DDBJ whole genome shotgun (WGS) entry which is preliminary data.</text>
</comment>
<evidence type="ECO:0000256" key="4">
    <source>
        <dbReference type="ARBA" id="ARBA00023125"/>
    </source>
</evidence>
<evidence type="ECO:0000256" key="6">
    <source>
        <dbReference type="ARBA" id="ARBA00023163"/>
    </source>
</evidence>
<keyword evidence="3" id="KW-0805">Transcription regulation</keyword>
<keyword evidence="12" id="KW-1185">Reference proteome</keyword>
<evidence type="ECO:0000256" key="5">
    <source>
        <dbReference type="ARBA" id="ARBA00023159"/>
    </source>
</evidence>
<comment type="subcellular location">
    <subcellularLocation>
        <location evidence="1">Nucleus</location>
    </subcellularLocation>
</comment>
<reference evidence="11" key="2">
    <citation type="submission" date="2020-06" db="EMBL/GenBank/DDBJ databases">
        <title>Helianthus annuus Genome sequencing and assembly Release 2.</title>
        <authorList>
            <person name="Gouzy J."/>
            <person name="Langlade N."/>
            <person name="Munos S."/>
        </authorList>
    </citation>
    <scope>NUCLEOTIDE SEQUENCE</scope>
    <source>
        <tissue evidence="11">Leaves</tissue>
    </source>
</reference>
<evidence type="ECO:0000256" key="2">
    <source>
        <dbReference type="ARBA" id="ARBA00022821"/>
    </source>
</evidence>
<name>A0A9K3HB31_HELAN</name>
<comment type="similarity">
    <text evidence="8">Belongs to the AP2/ERF transcription factor family. ERF subfamily.</text>
</comment>
<organism evidence="11 12">
    <name type="scientific">Helianthus annuus</name>
    <name type="common">Common sunflower</name>
    <dbReference type="NCBI Taxonomy" id="4232"/>
    <lineage>
        <taxon>Eukaryota</taxon>
        <taxon>Viridiplantae</taxon>
        <taxon>Streptophyta</taxon>
        <taxon>Embryophyta</taxon>
        <taxon>Tracheophyta</taxon>
        <taxon>Spermatophyta</taxon>
        <taxon>Magnoliopsida</taxon>
        <taxon>eudicotyledons</taxon>
        <taxon>Gunneridae</taxon>
        <taxon>Pentapetalae</taxon>
        <taxon>asterids</taxon>
        <taxon>campanulids</taxon>
        <taxon>Asterales</taxon>
        <taxon>Asteraceae</taxon>
        <taxon>Asteroideae</taxon>
        <taxon>Heliantheae alliance</taxon>
        <taxon>Heliantheae</taxon>
        <taxon>Helianthus</taxon>
    </lineage>
</organism>
<feature type="region of interest" description="Disordered" evidence="9">
    <location>
        <begin position="1"/>
        <end position="50"/>
    </location>
</feature>